<dbReference type="OrthoDB" id="9903142at2"/>
<evidence type="ECO:0000313" key="2">
    <source>
        <dbReference type="Proteomes" id="UP000195305"/>
    </source>
</evidence>
<keyword evidence="2" id="KW-1185">Reference proteome</keyword>
<dbReference type="RefSeq" id="WP_087359087.1">
    <property type="nucleotide sequence ID" value="NZ_NFLJ01000033.1"/>
</dbReference>
<gene>
    <name evidence="1" type="ORF">B5E75_10730</name>
</gene>
<evidence type="ECO:0000313" key="1">
    <source>
        <dbReference type="EMBL" id="OUQ33292.1"/>
    </source>
</evidence>
<sequence length="97" mass="11723">MLKAILSKLKPFLGTFQLHLDKNIEFDYFIIFKDEKNIFWEILNQIGKWNYYGKKAVRGWSSLSKEDIKQFLMKHLKCNEDTIDVINANNELFRMRF</sequence>
<comment type="caution">
    <text evidence="1">The sequence shown here is derived from an EMBL/GenBank/DDBJ whole genome shotgun (WGS) entry which is preliminary data.</text>
</comment>
<protein>
    <submittedName>
        <fullName evidence="1">Uncharacterized protein</fullName>
    </submittedName>
</protein>
<proteinExistence type="predicted"/>
<dbReference type="Proteomes" id="UP000195305">
    <property type="component" value="Unassembled WGS sequence"/>
</dbReference>
<name>A0A1Y4SWI2_9FIRM</name>
<dbReference type="AlphaFoldDB" id="A0A1Y4SWI2"/>
<dbReference type="EMBL" id="NFLJ01000033">
    <property type="protein sequence ID" value="OUQ33292.1"/>
    <property type="molecule type" value="Genomic_DNA"/>
</dbReference>
<accession>A0A1Y4SWI2</accession>
<organism evidence="1 2">
    <name type="scientific">Massilimicrobiota timonensis</name>
    <dbReference type="NCBI Taxonomy" id="1776392"/>
    <lineage>
        <taxon>Bacteria</taxon>
        <taxon>Bacillati</taxon>
        <taxon>Bacillota</taxon>
        <taxon>Erysipelotrichia</taxon>
        <taxon>Erysipelotrichales</taxon>
        <taxon>Erysipelotrichaceae</taxon>
        <taxon>Massilimicrobiota</taxon>
    </lineage>
</organism>
<reference evidence="1 2" key="1">
    <citation type="journal article" date="2018" name="BMC Genomics">
        <title>Whole genome sequencing and function prediction of 133 gut anaerobes isolated from chicken caecum in pure cultures.</title>
        <authorList>
            <person name="Medvecky M."/>
            <person name="Cejkova D."/>
            <person name="Polansky O."/>
            <person name="Karasova D."/>
            <person name="Kubasova T."/>
            <person name="Cizek A."/>
            <person name="Rychlik I."/>
        </authorList>
    </citation>
    <scope>NUCLEOTIDE SEQUENCE [LARGE SCALE GENOMIC DNA]</scope>
    <source>
        <strain evidence="1 2">An13</strain>
    </source>
</reference>